<proteinExistence type="predicted"/>
<dbReference type="EMBL" id="RWIU01000003">
    <property type="protein sequence ID" value="RSK43566.1"/>
    <property type="molecule type" value="Genomic_DNA"/>
</dbReference>
<accession>A0A428KAR6</accession>
<sequence length="83" mass="9021">MHNDSTANSTQLVRYQLQLSPALEEPHLIAARTLLTEHGFVVDQLTPDEVVVASTQGTDPDWQPVREGFQQLGSAIAHITTAG</sequence>
<protein>
    <submittedName>
        <fullName evidence="1">Uncharacterized protein</fullName>
    </submittedName>
</protein>
<gene>
    <name evidence="1" type="ORF">EI293_11805</name>
</gene>
<name>A0A428KAR6_9BACT</name>
<dbReference type="AlphaFoldDB" id="A0A428KAR6"/>
<comment type="caution">
    <text evidence="1">The sequence shown here is derived from an EMBL/GenBank/DDBJ whole genome shotgun (WGS) entry which is preliminary data.</text>
</comment>
<evidence type="ECO:0000313" key="2">
    <source>
        <dbReference type="Proteomes" id="UP000270291"/>
    </source>
</evidence>
<organism evidence="1 2">
    <name type="scientific">Hymenobacter perfusus</name>
    <dbReference type="NCBI Taxonomy" id="1236770"/>
    <lineage>
        <taxon>Bacteria</taxon>
        <taxon>Pseudomonadati</taxon>
        <taxon>Bacteroidota</taxon>
        <taxon>Cytophagia</taxon>
        <taxon>Cytophagales</taxon>
        <taxon>Hymenobacteraceae</taxon>
        <taxon>Hymenobacter</taxon>
    </lineage>
</organism>
<reference evidence="1 2" key="1">
    <citation type="submission" date="2018-12" db="EMBL/GenBank/DDBJ databases">
        <authorList>
            <person name="Feng G."/>
            <person name="Zhu H."/>
        </authorList>
    </citation>
    <scope>NUCLEOTIDE SEQUENCE [LARGE SCALE GENOMIC DNA]</scope>
    <source>
        <strain evidence="1 2">LMG 26000</strain>
    </source>
</reference>
<dbReference type="OrthoDB" id="885672at2"/>
<evidence type="ECO:0000313" key="1">
    <source>
        <dbReference type="EMBL" id="RSK43566.1"/>
    </source>
</evidence>
<keyword evidence="2" id="KW-1185">Reference proteome</keyword>
<dbReference type="Proteomes" id="UP000270291">
    <property type="component" value="Unassembled WGS sequence"/>
</dbReference>
<dbReference type="RefSeq" id="WP_125437842.1">
    <property type="nucleotide sequence ID" value="NZ_RWIU01000003.1"/>
</dbReference>